<organism evidence="1 2">
    <name type="scientific">Pilimelia columellifera subsp. columellifera</name>
    <dbReference type="NCBI Taxonomy" id="706583"/>
    <lineage>
        <taxon>Bacteria</taxon>
        <taxon>Bacillati</taxon>
        <taxon>Actinomycetota</taxon>
        <taxon>Actinomycetes</taxon>
        <taxon>Micromonosporales</taxon>
        <taxon>Micromonosporaceae</taxon>
        <taxon>Pilimelia</taxon>
    </lineage>
</organism>
<accession>A0ABN3N9R9</accession>
<proteinExistence type="predicted"/>
<dbReference type="EMBL" id="BAAARY010000004">
    <property type="protein sequence ID" value="GAA2516644.1"/>
    <property type="molecule type" value="Genomic_DNA"/>
</dbReference>
<evidence type="ECO:0000313" key="2">
    <source>
        <dbReference type="Proteomes" id="UP001499978"/>
    </source>
</evidence>
<evidence type="ECO:0000313" key="1">
    <source>
        <dbReference type="EMBL" id="GAA2516644.1"/>
    </source>
</evidence>
<gene>
    <name evidence="1" type="ORF">GCM10010201_11660</name>
</gene>
<reference evidence="1 2" key="1">
    <citation type="journal article" date="2019" name="Int. J. Syst. Evol. Microbiol.">
        <title>The Global Catalogue of Microorganisms (GCM) 10K type strain sequencing project: providing services to taxonomists for standard genome sequencing and annotation.</title>
        <authorList>
            <consortium name="The Broad Institute Genomics Platform"/>
            <consortium name="The Broad Institute Genome Sequencing Center for Infectious Disease"/>
            <person name="Wu L."/>
            <person name="Ma J."/>
        </authorList>
    </citation>
    <scope>NUCLEOTIDE SEQUENCE [LARGE SCALE GENOMIC DNA]</scope>
    <source>
        <strain evidence="1 2">JCM 3367</strain>
    </source>
</reference>
<protein>
    <submittedName>
        <fullName evidence="1">Uncharacterized protein</fullName>
    </submittedName>
</protein>
<dbReference type="Proteomes" id="UP001499978">
    <property type="component" value="Unassembled WGS sequence"/>
</dbReference>
<comment type="caution">
    <text evidence="1">The sequence shown here is derived from an EMBL/GenBank/DDBJ whole genome shotgun (WGS) entry which is preliminary data.</text>
</comment>
<keyword evidence="2" id="KW-1185">Reference proteome</keyword>
<sequence>MLRSVSGSDAAQLADRWTVDELPALNRAILRGSTPPGALAQRLSEEVLRQLPLAAEIAAVPAMRLLVLLSLAGASIARHYQERHGTDEPERAFDPVRVGPDALGFLDYFGELGGRTDTGHPDRDSYTGLVRWNVPCAEVSWQGRTLAVIDGVFDDAGIRTYTGTVGEETFFEVLKQGECLEKAVNALLAPVATGAVEFASDEAVERVRAATTILHVLRRLMLDYPHLPDGGAMTPSFFMDVFRQFAVHWRPGDLPPSGAMDTEALTRDLLLGINYTGYPDALRRLFPALLRHERQDLRERMGQPSTTQSMLKGIGVTPTDLASMPLSRQRALVAAHPELVTWFDLLQANGRSAAAHLGLSKKMLFNPQRRRELADVGGNRPVANDTGTTGMTEHYLAALTAARKSHALLPLHLVVGQVLRPSCEDRLDEVTVTVNGRPGRRP</sequence>
<name>A0ABN3N9R9_9ACTN</name>